<evidence type="ECO:0000256" key="1">
    <source>
        <dbReference type="PROSITE-ProRule" id="PRU00042"/>
    </source>
</evidence>
<dbReference type="SMART" id="SM00355">
    <property type="entry name" value="ZnF_C2H2"/>
    <property type="match status" value="1"/>
</dbReference>
<feature type="domain" description="C2H2-type" evidence="3">
    <location>
        <begin position="142"/>
        <end position="170"/>
    </location>
</feature>
<dbReference type="InterPro" id="IPR013087">
    <property type="entry name" value="Znf_C2H2_type"/>
</dbReference>
<reference evidence="4" key="1">
    <citation type="submission" date="2022-11" db="EMBL/GenBank/DDBJ databases">
        <authorList>
            <person name="Petersen C."/>
        </authorList>
    </citation>
    <scope>NUCLEOTIDE SEQUENCE</scope>
    <source>
        <strain evidence="4">IBT 26290</strain>
    </source>
</reference>
<feature type="region of interest" description="Disordered" evidence="2">
    <location>
        <begin position="258"/>
        <end position="283"/>
    </location>
</feature>
<feature type="region of interest" description="Disordered" evidence="2">
    <location>
        <begin position="1"/>
        <end position="54"/>
    </location>
</feature>
<gene>
    <name evidence="4" type="ORF">N7482_005925</name>
</gene>
<dbReference type="PROSITE" id="PS00028">
    <property type="entry name" value="ZINC_FINGER_C2H2_1"/>
    <property type="match status" value="1"/>
</dbReference>
<dbReference type="SUPFAM" id="SSF57667">
    <property type="entry name" value="beta-beta-alpha zinc fingers"/>
    <property type="match status" value="1"/>
</dbReference>
<dbReference type="Proteomes" id="UP001149163">
    <property type="component" value="Unassembled WGS sequence"/>
</dbReference>
<comment type="caution">
    <text evidence="4">The sequence shown here is derived from an EMBL/GenBank/DDBJ whole genome shotgun (WGS) entry which is preliminary data.</text>
</comment>
<organism evidence="4 5">
    <name type="scientific">Penicillium canariense</name>
    <dbReference type="NCBI Taxonomy" id="189055"/>
    <lineage>
        <taxon>Eukaryota</taxon>
        <taxon>Fungi</taxon>
        <taxon>Dikarya</taxon>
        <taxon>Ascomycota</taxon>
        <taxon>Pezizomycotina</taxon>
        <taxon>Eurotiomycetes</taxon>
        <taxon>Eurotiomycetidae</taxon>
        <taxon>Eurotiales</taxon>
        <taxon>Aspergillaceae</taxon>
        <taxon>Penicillium</taxon>
    </lineage>
</organism>
<dbReference type="GeneID" id="81427226"/>
<keyword evidence="1" id="KW-0479">Metal-binding</keyword>
<dbReference type="RefSeq" id="XP_056543605.1">
    <property type="nucleotide sequence ID" value="XM_056688050.1"/>
</dbReference>
<dbReference type="InterPro" id="IPR036236">
    <property type="entry name" value="Znf_C2H2_sf"/>
</dbReference>
<proteinExistence type="predicted"/>
<sequence length="339" mass="37524">MKRTHSFSASYSRSVSPHYPSTRRSFERPVSPGSSSGSHASGVSHPPGSRNGRKLTILNNISSDELLDSVENWDDGCYSTSPIPSQSSVPRQSKLSSRQSFRPPSSSAAHNWDDSPPSLLIRQQRGDYTPQQSLTNHASTDLVCSLCSRRFRRQEHLKRHIRSLHAQEKPLEHHSHVNLAHHHPHIHDLMDRFFQVEGRLPIDLRPMMHTTPPPLPPPPRIRDLESGYGAGWIPANSEKSALALPLIDTTSGLFAGRRSDSSLRSDPIAVDEPEGRQGGLPLSRKPKIQFDSMSVISPSGPVPQGVCDCDFSLESDNAYDQHLLPHIATPFPPRSSSSH</sequence>
<keyword evidence="5" id="KW-1185">Reference proteome</keyword>
<dbReference type="PROSITE" id="PS50157">
    <property type="entry name" value="ZINC_FINGER_C2H2_2"/>
    <property type="match status" value="1"/>
</dbReference>
<dbReference type="OrthoDB" id="654211at2759"/>
<dbReference type="EMBL" id="JAPQKN010000003">
    <property type="protein sequence ID" value="KAJ5167144.1"/>
    <property type="molecule type" value="Genomic_DNA"/>
</dbReference>
<name>A0A9W9I396_9EURO</name>
<evidence type="ECO:0000313" key="4">
    <source>
        <dbReference type="EMBL" id="KAJ5167144.1"/>
    </source>
</evidence>
<keyword evidence="1" id="KW-0863">Zinc-finger</keyword>
<dbReference type="Gene3D" id="3.30.160.60">
    <property type="entry name" value="Classic Zinc Finger"/>
    <property type="match status" value="1"/>
</dbReference>
<feature type="compositionally biased region" description="Low complexity" evidence="2">
    <location>
        <begin position="96"/>
        <end position="107"/>
    </location>
</feature>
<protein>
    <recommendedName>
        <fullName evidence="3">C2H2-type domain-containing protein</fullName>
    </recommendedName>
</protein>
<evidence type="ECO:0000313" key="5">
    <source>
        <dbReference type="Proteomes" id="UP001149163"/>
    </source>
</evidence>
<reference evidence="4" key="2">
    <citation type="journal article" date="2023" name="IMA Fungus">
        <title>Comparative genomic study of the Penicillium genus elucidates a diverse pangenome and 15 lateral gene transfer events.</title>
        <authorList>
            <person name="Petersen C."/>
            <person name="Sorensen T."/>
            <person name="Nielsen M.R."/>
            <person name="Sondergaard T.E."/>
            <person name="Sorensen J.L."/>
            <person name="Fitzpatrick D.A."/>
            <person name="Frisvad J.C."/>
            <person name="Nielsen K.L."/>
        </authorList>
    </citation>
    <scope>NUCLEOTIDE SEQUENCE</scope>
    <source>
        <strain evidence="4">IBT 26290</strain>
    </source>
</reference>
<feature type="compositionally biased region" description="Polar residues" evidence="2">
    <location>
        <begin position="78"/>
        <end position="95"/>
    </location>
</feature>
<feature type="region of interest" description="Disordered" evidence="2">
    <location>
        <begin position="78"/>
        <end position="120"/>
    </location>
</feature>
<feature type="compositionally biased region" description="Polar residues" evidence="2">
    <location>
        <begin position="1"/>
        <end position="15"/>
    </location>
</feature>
<dbReference type="AlphaFoldDB" id="A0A9W9I396"/>
<feature type="compositionally biased region" description="Low complexity" evidence="2">
    <location>
        <begin position="29"/>
        <end position="49"/>
    </location>
</feature>
<keyword evidence="1" id="KW-0862">Zinc</keyword>
<accession>A0A9W9I396</accession>
<evidence type="ECO:0000256" key="2">
    <source>
        <dbReference type="SAM" id="MobiDB-lite"/>
    </source>
</evidence>
<dbReference type="GO" id="GO:0008270">
    <property type="term" value="F:zinc ion binding"/>
    <property type="evidence" value="ECO:0007669"/>
    <property type="project" value="UniProtKB-KW"/>
</dbReference>
<evidence type="ECO:0000259" key="3">
    <source>
        <dbReference type="PROSITE" id="PS50157"/>
    </source>
</evidence>